<evidence type="ECO:0000313" key="4">
    <source>
        <dbReference type="EMBL" id="KAF2762761.1"/>
    </source>
</evidence>
<sequence length="554" mass="62713">MKCDEVKPVCGPCAKGNRDCVYGHAKSALDARLQTIPALSTLPTQHWAQNKQRHSPGSEPDLGQLPWNQTTTAAATSYGDSQDSTPVSSVLEPHRWFGLLAEDCPFDDNDYFTARRNEMMRLQAQSASNSPTARASLPDTDSGYPTPQMSHLNSPHLGLPPSLMPSMAPRSSVPNGDERELWQAPITLTDHQICLFSTFVNHLSLWLDLYDPLKHFSTMVPQLALSNEGLMKAILALAARHLSIKPQDCNVRPDRTEAVQYYSETLQYLQRAMKYESYTRSPDIIATALIVSAYEMIDGAGKSWERHLKGVFWIQRSQENHGESGGLRQAVWWAWLRQDIWAAFRERRKCFSFWRPKKSYSMMNQYEIANRVVYLAAQAVNYASEEERKAGEANVQQRMDNADTLLNMLDDWKRHLSIHFQELPIPKSSNSDAAFQIHWINPSPFACAMQYYHFARILLMIHRPAPGGYLEYSNRNSTIAESIDVIGGIAMTIKDHAATILSTQALYCAALYTSDPSKQAALCKMIEEHQDRTGWPVIQLNEELRMEWSCQGPL</sequence>
<evidence type="ECO:0000313" key="5">
    <source>
        <dbReference type="Proteomes" id="UP000799437"/>
    </source>
</evidence>
<evidence type="ECO:0008006" key="6">
    <source>
        <dbReference type="Google" id="ProtNLM"/>
    </source>
</evidence>
<feature type="compositionally biased region" description="Polar residues" evidence="3">
    <location>
        <begin position="123"/>
        <end position="133"/>
    </location>
</feature>
<dbReference type="GO" id="GO:0045944">
    <property type="term" value="P:positive regulation of transcription by RNA polymerase II"/>
    <property type="evidence" value="ECO:0007669"/>
    <property type="project" value="TreeGrafter"/>
</dbReference>
<reference evidence="4" key="1">
    <citation type="journal article" date="2020" name="Stud. Mycol.">
        <title>101 Dothideomycetes genomes: a test case for predicting lifestyles and emergence of pathogens.</title>
        <authorList>
            <person name="Haridas S."/>
            <person name="Albert R."/>
            <person name="Binder M."/>
            <person name="Bloem J."/>
            <person name="Labutti K."/>
            <person name="Salamov A."/>
            <person name="Andreopoulos B."/>
            <person name="Baker S."/>
            <person name="Barry K."/>
            <person name="Bills G."/>
            <person name="Bluhm B."/>
            <person name="Cannon C."/>
            <person name="Castanera R."/>
            <person name="Culley D."/>
            <person name="Daum C."/>
            <person name="Ezra D."/>
            <person name="Gonzalez J."/>
            <person name="Henrissat B."/>
            <person name="Kuo A."/>
            <person name="Liang C."/>
            <person name="Lipzen A."/>
            <person name="Lutzoni F."/>
            <person name="Magnuson J."/>
            <person name="Mondo S."/>
            <person name="Nolan M."/>
            <person name="Ohm R."/>
            <person name="Pangilinan J."/>
            <person name="Park H.-J."/>
            <person name="Ramirez L."/>
            <person name="Alfaro M."/>
            <person name="Sun H."/>
            <person name="Tritt A."/>
            <person name="Yoshinaga Y."/>
            <person name="Zwiers L.-H."/>
            <person name="Turgeon B."/>
            <person name="Goodwin S."/>
            <person name="Spatafora J."/>
            <person name="Crous P."/>
            <person name="Grigoriev I."/>
        </authorList>
    </citation>
    <scope>NUCLEOTIDE SEQUENCE</scope>
    <source>
        <strain evidence="4">CBS 121739</strain>
    </source>
</reference>
<dbReference type="GO" id="GO:0008270">
    <property type="term" value="F:zinc ion binding"/>
    <property type="evidence" value="ECO:0007669"/>
    <property type="project" value="InterPro"/>
</dbReference>
<name>A0A6A6WKS0_9PEZI</name>
<evidence type="ECO:0000256" key="1">
    <source>
        <dbReference type="ARBA" id="ARBA00004123"/>
    </source>
</evidence>
<dbReference type="CDD" id="cd12148">
    <property type="entry name" value="fungal_TF_MHR"/>
    <property type="match status" value="1"/>
</dbReference>
<feature type="region of interest" description="Disordered" evidence="3">
    <location>
        <begin position="123"/>
        <end position="160"/>
    </location>
</feature>
<dbReference type="EMBL" id="ML996565">
    <property type="protein sequence ID" value="KAF2762761.1"/>
    <property type="molecule type" value="Genomic_DNA"/>
</dbReference>
<comment type="subcellular location">
    <subcellularLocation>
        <location evidence="1">Nucleus</location>
    </subcellularLocation>
</comment>
<dbReference type="GO" id="GO:0000981">
    <property type="term" value="F:DNA-binding transcription factor activity, RNA polymerase II-specific"/>
    <property type="evidence" value="ECO:0007669"/>
    <property type="project" value="InterPro"/>
</dbReference>
<feature type="compositionally biased region" description="Polar residues" evidence="3">
    <location>
        <begin position="143"/>
        <end position="153"/>
    </location>
</feature>
<dbReference type="PANTHER" id="PTHR37534:SF3">
    <property type="entry name" value="ZN(II)2CYS6 TRANSCRIPTION FACTOR (EUROFUNG)"/>
    <property type="match status" value="1"/>
</dbReference>
<organism evidence="4 5">
    <name type="scientific">Pseudovirgaria hyperparasitica</name>
    <dbReference type="NCBI Taxonomy" id="470096"/>
    <lineage>
        <taxon>Eukaryota</taxon>
        <taxon>Fungi</taxon>
        <taxon>Dikarya</taxon>
        <taxon>Ascomycota</taxon>
        <taxon>Pezizomycotina</taxon>
        <taxon>Dothideomycetes</taxon>
        <taxon>Dothideomycetes incertae sedis</taxon>
        <taxon>Acrospermales</taxon>
        <taxon>Acrospermaceae</taxon>
        <taxon>Pseudovirgaria</taxon>
    </lineage>
</organism>
<dbReference type="RefSeq" id="XP_033605212.1">
    <property type="nucleotide sequence ID" value="XM_033741584.1"/>
</dbReference>
<proteinExistence type="predicted"/>
<evidence type="ECO:0000256" key="2">
    <source>
        <dbReference type="ARBA" id="ARBA00023242"/>
    </source>
</evidence>
<protein>
    <recommendedName>
        <fullName evidence="6">Zn(2)-C6 fungal-type domain-containing protein</fullName>
    </recommendedName>
</protein>
<dbReference type="Pfam" id="PF11951">
    <property type="entry name" value="Fungal_trans_2"/>
    <property type="match status" value="1"/>
</dbReference>
<dbReference type="GO" id="GO:0005634">
    <property type="term" value="C:nucleus"/>
    <property type="evidence" value="ECO:0007669"/>
    <property type="project" value="UniProtKB-SubCell"/>
</dbReference>
<accession>A0A6A6WKS0</accession>
<keyword evidence="2" id="KW-0539">Nucleus</keyword>
<dbReference type="AlphaFoldDB" id="A0A6A6WKS0"/>
<dbReference type="InterPro" id="IPR001138">
    <property type="entry name" value="Zn2Cys6_DnaBD"/>
</dbReference>
<dbReference type="InterPro" id="IPR036864">
    <property type="entry name" value="Zn2-C6_fun-type_DNA-bd_sf"/>
</dbReference>
<dbReference type="Proteomes" id="UP000799437">
    <property type="component" value="Unassembled WGS sequence"/>
</dbReference>
<dbReference type="InterPro" id="IPR021858">
    <property type="entry name" value="Fun_TF"/>
</dbReference>
<keyword evidence="5" id="KW-1185">Reference proteome</keyword>
<dbReference type="GO" id="GO:0000976">
    <property type="term" value="F:transcription cis-regulatory region binding"/>
    <property type="evidence" value="ECO:0007669"/>
    <property type="project" value="TreeGrafter"/>
</dbReference>
<feature type="region of interest" description="Disordered" evidence="3">
    <location>
        <begin position="43"/>
        <end position="66"/>
    </location>
</feature>
<dbReference type="GeneID" id="54482638"/>
<dbReference type="OrthoDB" id="5319341at2759"/>
<evidence type="ECO:0000256" key="3">
    <source>
        <dbReference type="SAM" id="MobiDB-lite"/>
    </source>
</evidence>
<dbReference type="CDD" id="cd00067">
    <property type="entry name" value="GAL4"/>
    <property type="match status" value="1"/>
</dbReference>
<gene>
    <name evidence="4" type="ORF">EJ05DRAFT_432991</name>
</gene>
<dbReference type="PANTHER" id="PTHR37534">
    <property type="entry name" value="TRANSCRIPTIONAL ACTIVATOR PROTEIN UGA3"/>
    <property type="match status" value="1"/>
</dbReference>
<dbReference type="Gene3D" id="4.10.240.10">
    <property type="entry name" value="Zn(2)-C6 fungal-type DNA-binding domain"/>
    <property type="match status" value="1"/>
</dbReference>